<accession>A0ABS0SAB8</accession>
<protein>
    <submittedName>
        <fullName evidence="2">Uncharacterized protein</fullName>
    </submittedName>
</protein>
<comment type="caution">
    <text evidence="2">The sequence shown here is derived from an EMBL/GenBank/DDBJ whole genome shotgun (WGS) entry which is preliminary data.</text>
</comment>
<keyword evidence="3" id="KW-1185">Reference proteome</keyword>
<feature type="coiled-coil region" evidence="1">
    <location>
        <begin position="4"/>
        <end position="38"/>
    </location>
</feature>
<dbReference type="RefSeq" id="WP_198474138.1">
    <property type="nucleotide sequence ID" value="NZ_JADGMQ010000001.1"/>
</dbReference>
<evidence type="ECO:0000313" key="2">
    <source>
        <dbReference type="EMBL" id="MBI1619646.1"/>
    </source>
</evidence>
<organism evidence="2 3">
    <name type="scientific">Aquamicrobium zhengzhouense</name>
    <dbReference type="NCBI Taxonomy" id="2781738"/>
    <lineage>
        <taxon>Bacteria</taxon>
        <taxon>Pseudomonadati</taxon>
        <taxon>Pseudomonadota</taxon>
        <taxon>Alphaproteobacteria</taxon>
        <taxon>Hyphomicrobiales</taxon>
        <taxon>Phyllobacteriaceae</taxon>
        <taxon>Aquamicrobium</taxon>
    </lineage>
</organism>
<dbReference type="EMBL" id="JADGMQ010000001">
    <property type="protein sequence ID" value="MBI1619646.1"/>
    <property type="molecule type" value="Genomic_DNA"/>
</dbReference>
<keyword evidence="1" id="KW-0175">Coiled coil</keyword>
<sequence length="121" mass="14277">MMTRDALRAALAHMEEALAKTRRNIAGIERRMRDHAEAETIRRRPTARYYHRRMSRWTGADEAEYQRILEALAGITFVELSRLDRKAERQDRAIEALRQKYGVNAPRPRIVIARRRFPGTF</sequence>
<gene>
    <name evidence="2" type="ORF">IOD40_03065</name>
</gene>
<evidence type="ECO:0000256" key="1">
    <source>
        <dbReference type="SAM" id="Coils"/>
    </source>
</evidence>
<evidence type="ECO:0000313" key="3">
    <source>
        <dbReference type="Proteomes" id="UP000601789"/>
    </source>
</evidence>
<reference evidence="2 3" key="1">
    <citation type="submission" date="2020-10" db="EMBL/GenBank/DDBJ databases">
        <title>Aquamicrobium zhengzhouensis sp. nov., a exopolysaccharide producing bacterium isolated from farmland soil.</title>
        <authorList>
            <person name="Wang X."/>
        </authorList>
    </citation>
    <scope>NUCLEOTIDE SEQUENCE [LARGE SCALE GENOMIC DNA]</scope>
    <source>
        <strain evidence="3">cd-1</strain>
    </source>
</reference>
<dbReference type="Proteomes" id="UP000601789">
    <property type="component" value="Unassembled WGS sequence"/>
</dbReference>
<name>A0ABS0SAB8_9HYPH</name>
<proteinExistence type="predicted"/>